<dbReference type="InterPro" id="IPR011701">
    <property type="entry name" value="MFS"/>
</dbReference>
<dbReference type="Pfam" id="PF07690">
    <property type="entry name" value="MFS_1"/>
    <property type="match status" value="1"/>
</dbReference>
<evidence type="ECO:0000256" key="6">
    <source>
        <dbReference type="SAM" id="Phobius"/>
    </source>
</evidence>
<protein>
    <submittedName>
        <fullName evidence="8">Transporter, major facilitator family protein</fullName>
    </submittedName>
</protein>
<dbReference type="EMBL" id="FCOE02000003">
    <property type="protein sequence ID" value="SAK48401.1"/>
    <property type="molecule type" value="Genomic_DNA"/>
</dbReference>
<feature type="transmembrane region" description="Helical" evidence="6">
    <location>
        <begin position="124"/>
        <end position="146"/>
    </location>
</feature>
<feature type="transmembrane region" description="Helical" evidence="6">
    <location>
        <begin position="100"/>
        <end position="118"/>
    </location>
</feature>
<dbReference type="OrthoDB" id="5441967at2"/>
<evidence type="ECO:0000313" key="8">
    <source>
        <dbReference type="EMBL" id="SAK48401.1"/>
    </source>
</evidence>
<feature type="transmembrane region" description="Helical" evidence="6">
    <location>
        <begin position="376"/>
        <end position="394"/>
    </location>
</feature>
<dbReference type="PANTHER" id="PTHR43791">
    <property type="entry name" value="PERMEASE-RELATED"/>
    <property type="match status" value="1"/>
</dbReference>
<accession>A0A157ZSB9</accession>
<evidence type="ECO:0000313" key="9">
    <source>
        <dbReference type="Proteomes" id="UP000054911"/>
    </source>
</evidence>
<feature type="transmembrane region" description="Helical" evidence="6">
    <location>
        <begin position="322"/>
        <end position="340"/>
    </location>
</feature>
<feature type="transmembrane region" description="Helical" evidence="6">
    <location>
        <begin position="193"/>
        <end position="215"/>
    </location>
</feature>
<evidence type="ECO:0000256" key="1">
    <source>
        <dbReference type="ARBA" id="ARBA00004141"/>
    </source>
</evidence>
<keyword evidence="4 6" id="KW-1133">Transmembrane helix</keyword>
<keyword evidence="3 6" id="KW-0812">Transmembrane</keyword>
<feature type="transmembrane region" description="Helical" evidence="6">
    <location>
        <begin position="400"/>
        <end position="418"/>
    </location>
</feature>
<dbReference type="SUPFAM" id="SSF103473">
    <property type="entry name" value="MFS general substrate transporter"/>
    <property type="match status" value="1"/>
</dbReference>
<organism evidence="8 9">
    <name type="scientific">Caballeronia pedi</name>
    <dbReference type="NCBI Taxonomy" id="1777141"/>
    <lineage>
        <taxon>Bacteria</taxon>
        <taxon>Pseudomonadati</taxon>
        <taxon>Pseudomonadota</taxon>
        <taxon>Betaproteobacteria</taxon>
        <taxon>Burkholderiales</taxon>
        <taxon>Burkholderiaceae</taxon>
        <taxon>Caballeronia</taxon>
    </lineage>
</organism>
<dbReference type="InterPro" id="IPR036259">
    <property type="entry name" value="MFS_trans_sf"/>
</dbReference>
<dbReference type="Proteomes" id="UP000054911">
    <property type="component" value="Unassembled WGS sequence"/>
</dbReference>
<comment type="caution">
    <text evidence="8">The sequence shown here is derived from an EMBL/GenBank/DDBJ whole genome shotgun (WGS) entry which is preliminary data.</text>
</comment>
<keyword evidence="2" id="KW-0813">Transport</keyword>
<keyword evidence="5 6" id="KW-0472">Membrane</keyword>
<dbReference type="FunFam" id="1.20.1250.20:FF:000018">
    <property type="entry name" value="MFS transporter permease"/>
    <property type="match status" value="1"/>
</dbReference>
<dbReference type="InterPro" id="IPR020846">
    <property type="entry name" value="MFS_dom"/>
</dbReference>
<name>A0A157ZSB9_9BURK</name>
<gene>
    <name evidence="8" type="ORF">AWB80_01217</name>
</gene>
<evidence type="ECO:0000256" key="4">
    <source>
        <dbReference type="ARBA" id="ARBA00022989"/>
    </source>
</evidence>
<dbReference type="AlphaFoldDB" id="A0A157ZSB9"/>
<feature type="transmembrane region" description="Helical" evidence="6">
    <location>
        <begin position="292"/>
        <end position="310"/>
    </location>
</feature>
<feature type="transmembrane region" description="Helical" evidence="6">
    <location>
        <begin position="346"/>
        <end position="369"/>
    </location>
</feature>
<reference evidence="8" key="1">
    <citation type="submission" date="2016-01" db="EMBL/GenBank/DDBJ databases">
        <authorList>
            <person name="Peeters C."/>
        </authorList>
    </citation>
    <scope>NUCLEOTIDE SEQUENCE [LARGE SCALE GENOMIC DNA]</scope>
    <source>
        <strain evidence="8">LMG 29323</strain>
    </source>
</reference>
<keyword evidence="9" id="KW-1185">Reference proteome</keyword>
<dbReference type="GO" id="GO:0022857">
    <property type="term" value="F:transmembrane transporter activity"/>
    <property type="evidence" value="ECO:0007669"/>
    <property type="project" value="InterPro"/>
</dbReference>
<dbReference type="Gene3D" id="1.20.1250.20">
    <property type="entry name" value="MFS general substrate transporter like domains"/>
    <property type="match status" value="2"/>
</dbReference>
<evidence type="ECO:0000256" key="5">
    <source>
        <dbReference type="ARBA" id="ARBA00023136"/>
    </source>
</evidence>
<dbReference type="PROSITE" id="PS50850">
    <property type="entry name" value="MFS"/>
    <property type="match status" value="1"/>
</dbReference>
<feature type="transmembrane region" description="Helical" evidence="6">
    <location>
        <begin position="256"/>
        <end position="277"/>
    </location>
</feature>
<comment type="subcellular location">
    <subcellularLocation>
        <location evidence="1">Membrane</location>
        <topology evidence="1">Multi-pass membrane protein</topology>
    </subcellularLocation>
</comment>
<dbReference type="CDD" id="cd17319">
    <property type="entry name" value="MFS_ExuT_GudP_like"/>
    <property type="match status" value="1"/>
</dbReference>
<feature type="domain" description="Major facilitator superfamily (MFS) profile" evidence="7">
    <location>
        <begin position="34"/>
        <end position="422"/>
    </location>
</feature>
<dbReference type="RefSeq" id="WP_087131040.1">
    <property type="nucleotide sequence ID" value="NZ_FCOE02000003.1"/>
</dbReference>
<feature type="transmembrane region" description="Helical" evidence="6">
    <location>
        <begin position="158"/>
        <end position="181"/>
    </location>
</feature>
<evidence type="ECO:0000256" key="3">
    <source>
        <dbReference type="ARBA" id="ARBA00022692"/>
    </source>
</evidence>
<dbReference type="GO" id="GO:0005886">
    <property type="term" value="C:plasma membrane"/>
    <property type="evidence" value="ECO:0007669"/>
    <property type="project" value="TreeGrafter"/>
</dbReference>
<feature type="transmembrane region" description="Helical" evidence="6">
    <location>
        <begin position="34"/>
        <end position="57"/>
    </location>
</feature>
<evidence type="ECO:0000259" key="7">
    <source>
        <dbReference type="PROSITE" id="PS50850"/>
    </source>
</evidence>
<evidence type="ECO:0000256" key="2">
    <source>
        <dbReference type="ARBA" id="ARBA00022448"/>
    </source>
</evidence>
<sequence>MDLKEAIPRTPDTFDISRTQATAVRPYKKIDARIIPFLFLCYMLAYLDRINIGFANLQMQSDVGITDKVFGFAAGMFFLGYVLFELPSNLLLVKVGARKTISRILVLWGLASASMLFVDSATKFYVLRFLLGVFEAGFAPGMLYYLTLWYPTSRMATVSSTVMLSAPIAAIVGGPLSGYIMSTMNGVHGLGGWQWMFLLEGLPAALVGVVAFFYLSDTPEKASWLNDDEKQVVSSLTQRSGATHGSLRNVLTNRHFYLLSGVLFSVISGAYVVSFWLPSIVKTSGVTSLTEIGMYSAIPYIPAAFAMILGGMWSDRKGERKGFVACLMVGVALAMLVAAYTPQYFAVSFSALCVAAALSWTAITTFWAIPSAHYSVALLGGFVAPSLIGVMKTLTGNFQSGMLVVAVIEVVGAGLLLLSRRA</sequence>
<feature type="transmembrane region" description="Helical" evidence="6">
    <location>
        <begin position="69"/>
        <end position="93"/>
    </location>
</feature>
<proteinExistence type="predicted"/>
<dbReference type="PANTHER" id="PTHR43791:SF36">
    <property type="entry name" value="TRANSPORTER, PUTATIVE (AFU_ORTHOLOGUE AFUA_6G08340)-RELATED"/>
    <property type="match status" value="1"/>
</dbReference>